<reference evidence="1" key="1">
    <citation type="submission" date="2021-05" db="EMBL/GenBank/DDBJ databases">
        <authorList>
            <person name="Scholz U."/>
            <person name="Mascher M."/>
            <person name="Fiebig A."/>
        </authorList>
    </citation>
    <scope>NUCLEOTIDE SEQUENCE [LARGE SCALE GENOMIC DNA]</scope>
</reference>
<name>A0ACD5TE98_AVESA</name>
<dbReference type="EnsemblPlants" id="AVESA.00010b.r2.1AG0038540.1">
    <property type="protein sequence ID" value="AVESA.00010b.r2.1AG0038540.1.CDS.1"/>
    <property type="gene ID" value="AVESA.00010b.r2.1AG0038540"/>
</dbReference>
<evidence type="ECO:0000313" key="1">
    <source>
        <dbReference type="EnsemblPlants" id="AVESA.00010b.r2.1AG0038540.1.CDS.1"/>
    </source>
</evidence>
<accession>A0ACD5TE98</accession>
<reference evidence="1" key="2">
    <citation type="submission" date="2025-09" db="UniProtKB">
        <authorList>
            <consortium name="EnsemblPlants"/>
        </authorList>
    </citation>
    <scope>IDENTIFICATION</scope>
</reference>
<evidence type="ECO:0000313" key="2">
    <source>
        <dbReference type="Proteomes" id="UP001732700"/>
    </source>
</evidence>
<proteinExistence type="predicted"/>
<sequence>MAPEAARGEEQGPAADVWALGCTVLELATGRAPWGGAESNALAAMHRIGYTDAVPEVPQWLSPEAKDLLGMCFVRRASDRCTAAQLLEHPFLASAVEDMKSQTVERKWVSPKSTLDAAFWESEESDSEVAYDDELSHSSTAERINSLACPTSALPDWDSDEGWIDVLSAAGAEAQEAVAMPAEETTGLDETITSGEPSGTEPGVLDIAAKYSSDSSVLSAGDADVDSVGHNRRRHQCLENSVYRELPCSSTRLFGNRINGNSVRPNALFPAASFCFSLYFLLCDTFD</sequence>
<dbReference type="Proteomes" id="UP001732700">
    <property type="component" value="Chromosome 1A"/>
</dbReference>
<keyword evidence="2" id="KW-1185">Reference proteome</keyword>
<protein>
    <submittedName>
        <fullName evidence="1">Uncharacterized protein</fullName>
    </submittedName>
</protein>
<organism evidence="1 2">
    <name type="scientific">Avena sativa</name>
    <name type="common">Oat</name>
    <dbReference type="NCBI Taxonomy" id="4498"/>
    <lineage>
        <taxon>Eukaryota</taxon>
        <taxon>Viridiplantae</taxon>
        <taxon>Streptophyta</taxon>
        <taxon>Embryophyta</taxon>
        <taxon>Tracheophyta</taxon>
        <taxon>Spermatophyta</taxon>
        <taxon>Magnoliopsida</taxon>
        <taxon>Liliopsida</taxon>
        <taxon>Poales</taxon>
        <taxon>Poaceae</taxon>
        <taxon>BOP clade</taxon>
        <taxon>Pooideae</taxon>
        <taxon>Poodae</taxon>
        <taxon>Poeae</taxon>
        <taxon>Poeae Chloroplast Group 1 (Aveneae type)</taxon>
        <taxon>Aveninae</taxon>
        <taxon>Avena</taxon>
    </lineage>
</organism>